<evidence type="ECO:0000313" key="3">
    <source>
        <dbReference type="Proteomes" id="UP000291343"/>
    </source>
</evidence>
<dbReference type="InParanoid" id="A0A482XQ22"/>
<organism evidence="2 3">
    <name type="scientific">Laodelphax striatellus</name>
    <name type="common">Small brown planthopper</name>
    <name type="synonym">Delphax striatella</name>
    <dbReference type="NCBI Taxonomy" id="195883"/>
    <lineage>
        <taxon>Eukaryota</taxon>
        <taxon>Metazoa</taxon>
        <taxon>Ecdysozoa</taxon>
        <taxon>Arthropoda</taxon>
        <taxon>Hexapoda</taxon>
        <taxon>Insecta</taxon>
        <taxon>Pterygota</taxon>
        <taxon>Neoptera</taxon>
        <taxon>Paraneoptera</taxon>
        <taxon>Hemiptera</taxon>
        <taxon>Auchenorrhyncha</taxon>
        <taxon>Fulgoroidea</taxon>
        <taxon>Delphacidae</taxon>
        <taxon>Criomorphinae</taxon>
        <taxon>Laodelphax</taxon>
    </lineage>
</organism>
<keyword evidence="3" id="KW-1185">Reference proteome</keyword>
<reference evidence="2 3" key="1">
    <citation type="journal article" date="2017" name="Gigascience">
        <title>Genome sequence of the small brown planthopper, Laodelphax striatellus.</title>
        <authorList>
            <person name="Zhu J."/>
            <person name="Jiang F."/>
            <person name="Wang X."/>
            <person name="Yang P."/>
            <person name="Bao Y."/>
            <person name="Zhao W."/>
            <person name="Wang W."/>
            <person name="Lu H."/>
            <person name="Wang Q."/>
            <person name="Cui N."/>
            <person name="Li J."/>
            <person name="Chen X."/>
            <person name="Luo L."/>
            <person name="Yu J."/>
            <person name="Kang L."/>
            <person name="Cui F."/>
        </authorList>
    </citation>
    <scope>NUCLEOTIDE SEQUENCE [LARGE SCALE GENOMIC DNA]</scope>
    <source>
        <strain evidence="2">Lst14</strain>
    </source>
</reference>
<protein>
    <submittedName>
        <fullName evidence="2">Uncharacterized protein</fullName>
    </submittedName>
</protein>
<name>A0A482XQ22_LAOST</name>
<accession>A0A482XQ22</accession>
<gene>
    <name evidence="2" type="ORF">LSTR_LSTR013330</name>
</gene>
<dbReference type="Proteomes" id="UP000291343">
    <property type="component" value="Unassembled WGS sequence"/>
</dbReference>
<evidence type="ECO:0000313" key="2">
    <source>
        <dbReference type="EMBL" id="RZF47508.1"/>
    </source>
</evidence>
<dbReference type="EMBL" id="QKKF02004167">
    <property type="protein sequence ID" value="RZF47508.1"/>
    <property type="molecule type" value="Genomic_DNA"/>
</dbReference>
<proteinExistence type="predicted"/>
<feature type="compositionally biased region" description="Basic residues" evidence="1">
    <location>
        <begin position="1"/>
        <end position="10"/>
    </location>
</feature>
<dbReference type="AlphaFoldDB" id="A0A482XQ22"/>
<feature type="compositionally biased region" description="Basic and acidic residues" evidence="1">
    <location>
        <begin position="11"/>
        <end position="78"/>
    </location>
</feature>
<comment type="caution">
    <text evidence="2">The sequence shown here is derived from an EMBL/GenBank/DDBJ whole genome shotgun (WGS) entry which is preliminary data.</text>
</comment>
<sequence length="78" mass="8928">MRGINRGRKGMNKELKEDGGVEGGEKEEMKEEYGRKRERREARGSRIKEENVKGGEKEEFGGKRCEGSREKVLLRDSG</sequence>
<evidence type="ECO:0000256" key="1">
    <source>
        <dbReference type="SAM" id="MobiDB-lite"/>
    </source>
</evidence>
<feature type="region of interest" description="Disordered" evidence="1">
    <location>
        <begin position="1"/>
        <end position="78"/>
    </location>
</feature>